<dbReference type="EMBL" id="BPUB01000001">
    <property type="protein sequence ID" value="GJG57734.1"/>
    <property type="molecule type" value="Genomic_DNA"/>
</dbReference>
<name>A0A9R1C822_9BACT</name>
<evidence type="ECO:0000313" key="4">
    <source>
        <dbReference type="Proteomes" id="UP000825483"/>
    </source>
</evidence>
<dbReference type="PANTHER" id="PTHR48081">
    <property type="entry name" value="AB HYDROLASE SUPERFAMILY PROTEIN C4A8.06C"/>
    <property type="match status" value="1"/>
</dbReference>
<dbReference type="AlphaFoldDB" id="A0A9R1C822"/>
<dbReference type="InterPro" id="IPR029058">
    <property type="entry name" value="AB_hydrolase_fold"/>
</dbReference>
<proteinExistence type="predicted"/>
<evidence type="ECO:0000259" key="2">
    <source>
        <dbReference type="Pfam" id="PF07859"/>
    </source>
</evidence>
<dbReference type="Proteomes" id="UP000825483">
    <property type="component" value="Unassembled WGS sequence"/>
</dbReference>
<gene>
    <name evidence="3" type="ORF">PRLR5076_05850</name>
</gene>
<evidence type="ECO:0000313" key="3">
    <source>
        <dbReference type="EMBL" id="GJG57734.1"/>
    </source>
</evidence>
<sequence length="235" mass="25722">MYAFFPSSTSGPVPAVVALPGGGYSHLAVAHEGTDWASYFTSHGMAYFTLIYRLPDGDRSRPISDAEAAIKMVRDSARVWNINPKGVGIMGSSAGGHLASTVATHAAAGVRPDFQILFYPVITFVGKTHKGSLKCFLGKDSTNRAALKEFSNERHVEEGVTPPAIIFYAKNDKAVPPASNAVAYYKALKRKKVPVRIIEYNDGGHGFGFKLKFKYHDQLLHDLGVWLDDMKFKLK</sequence>
<protein>
    <recommendedName>
        <fullName evidence="2">Alpha/beta hydrolase fold-3 domain-containing protein</fullName>
    </recommendedName>
</protein>
<keyword evidence="4" id="KW-1185">Reference proteome</keyword>
<comment type="caution">
    <text evidence="3">The sequence shown here is derived from an EMBL/GenBank/DDBJ whole genome shotgun (WGS) entry which is preliminary data.</text>
</comment>
<reference evidence="3" key="1">
    <citation type="journal article" date="2022" name="Int. J. Syst. Evol. Microbiol.">
        <title>Prevotella lacticifex sp. nov., isolated from the rumen of cows.</title>
        <authorList>
            <person name="Shinkai T."/>
            <person name="Ikeyama N."/>
            <person name="Kumagai M."/>
            <person name="Ohmori H."/>
            <person name="Sakamoto M."/>
            <person name="Ohkuma M."/>
            <person name="Mitsumori M."/>
        </authorList>
    </citation>
    <scope>NUCLEOTIDE SEQUENCE</scope>
    <source>
        <strain evidence="3">R5076</strain>
    </source>
</reference>
<dbReference type="Gene3D" id="3.40.50.1820">
    <property type="entry name" value="alpha/beta hydrolase"/>
    <property type="match status" value="1"/>
</dbReference>
<dbReference type="InterPro" id="IPR050300">
    <property type="entry name" value="GDXG_lipolytic_enzyme"/>
</dbReference>
<keyword evidence="1" id="KW-0378">Hydrolase</keyword>
<dbReference type="SUPFAM" id="SSF53474">
    <property type="entry name" value="alpha/beta-Hydrolases"/>
    <property type="match status" value="1"/>
</dbReference>
<organism evidence="3 4">
    <name type="scientific">Prevotella lacticifex</name>
    <dbReference type="NCBI Taxonomy" id="2854755"/>
    <lineage>
        <taxon>Bacteria</taxon>
        <taxon>Pseudomonadati</taxon>
        <taxon>Bacteroidota</taxon>
        <taxon>Bacteroidia</taxon>
        <taxon>Bacteroidales</taxon>
        <taxon>Prevotellaceae</taxon>
        <taxon>Prevotella</taxon>
    </lineage>
</organism>
<dbReference type="InterPro" id="IPR013094">
    <property type="entry name" value="AB_hydrolase_3"/>
</dbReference>
<dbReference type="PANTHER" id="PTHR48081:SF6">
    <property type="entry name" value="PEPTIDASE S9 PROLYL OLIGOPEPTIDASE CATALYTIC DOMAIN-CONTAINING PROTEIN"/>
    <property type="match status" value="1"/>
</dbReference>
<dbReference type="GO" id="GO:0016787">
    <property type="term" value="F:hydrolase activity"/>
    <property type="evidence" value="ECO:0007669"/>
    <property type="project" value="UniProtKB-KW"/>
</dbReference>
<accession>A0A9R1C822</accession>
<feature type="domain" description="Alpha/beta hydrolase fold-3" evidence="2">
    <location>
        <begin position="21"/>
        <end position="207"/>
    </location>
</feature>
<evidence type="ECO:0000256" key="1">
    <source>
        <dbReference type="ARBA" id="ARBA00022801"/>
    </source>
</evidence>
<dbReference type="Pfam" id="PF07859">
    <property type="entry name" value="Abhydrolase_3"/>
    <property type="match status" value="1"/>
</dbReference>